<feature type="chain" id="PRO_5012454922" evidence="2">
    <location>
        <begin position="20"/>
        <end position="765"/>
    </location>
</feature>
<dbReference type="STRING" id="579105.SAMN04488096_103142"/>
<gene>
    <name evidence="4" type="ORF">SAMN04488096_103142</name>
</gene>
<name>A0A1M6CSH4_9FLAO</name>
<dbReference type="NCBIfam" id="TIGR04183">
    <property type="entry name" value="Por_Secre_tail"/>
    <property type="match status" value="1"/>
</dbReference>
<reference evidence="4 5" key="1">
    <citation type="submission" date="2016-11" db="EMBL/GenBank/DDBJ databases">
        <authorList>
            <person name="Jaros S."/>
            <person name="Januszkiewicz K."/>
            <person name="Wedrychowicz H."/>
        </authorList>
    </citation>
    <scope>NUCLEOTIDE SEQUENCE [LARGE SCALE GENOMIC DNA]</scope>
    <source>
        <strain evidence="4 5">DSM 21425</strain>
    </source>
</reference>
<dbReference type="InterPro" id="IPR026444">
    <property type="entry name" value="Secre_tail"/>
</dbReference>
<keyword evidence="5" id="KW-1185">Reference proteome</keyword>
<organism evidence="4 5">
    <name type="scientific">Mesonia phycicola</name>
    <dbReference type="NCBI Taxonomy" id="579105"/>
    <lineage>
        <taxon>Bacteria</taxon>
        <taxon>Pseudomonadati</taxon>
        <taxon>Bacteroidota</taxon>
        <taxon>Flavobacteriia</taxon>
        <taxon>Flavobacteriales</taxon>
        <taxon>Flavobacteriaceae</taxon>
        <taxon>Mesonia</taxon>
    </lineage>
</organism>
<dbReference type="OrthoDB" id="9807410at2"/>
<dbReference type="InterPro" id="IPR048954">
    <property type="entry name" value="PorZ_N"/>
</dbReference>
<evidence type="ECO:0000256" key="1">
    <source>
        <dbReference type="ARBA" id="ARBA00022729"/>
    </source>
</evidence>
<dbReference type="Gene3D" id="2.130.10.10">
    <property type="entry name" value="YVTN repeat-like/Quinoprotein amine dehydrogenase"/>
    <property type="match status" value="3"/>
</dbReference>
<evidence type="ECO:0000256" key="2">
    <source>
        <dbReference type="SAM" id="SignalP"/>
    </source>
</evidence>
<dbReference type="InterPro" id="IPR011110">
    <property type="entry name" value="Reg_prop"/>
</dbReference>
<protein>
    <submittedName>
        <fullName evidence="4">Two component regulator propeller</fullName>
    </submittedName>
</protein>
<dbReference type="AlphaFoldDB" id="A0A1M6CSH4"/>
<dbReference type="Pfam" id="PF21544">
    <property type="entry name" value="PorZ_N_b_propeller"/>
    <property type="match status" value="1"/>
</dbReference>
<dbReference type="SUPFAM" id="SSF69322">
    <property type="entry name" value="Tricorn protease domain 2"/>
    <property type="match status" value="1"/>
</dbReference>
<evidence type="ECO:0000259" key="3">
    <source>
        <dbReference type="Pfam" id="PF21544"/>
    </source>
</evidence>
<keyword evidence="1 2" id="KW-0732">Signal</keyword>
<accession>A0A1M6CSH4</accession>
<dbReference type="InterPro" id="IPR015943">
    <property type="entry name" value="WD40/YVTN_repeat-like_dom_sf"/>
</dbReference>
<proteinExistence type="predicted"/>
<evidence type="ECO:0000313" key="4">
    <source>
        <dbReference type="EMBL" id="SHI64045.1"/>
    </source>
</evidence>
<evidence type="ECO:0000313" key="5">
    <source>
        <dbReference type="Proteomes" id="UP000184225"/>
    </source>
</evidence>
<dbReference type="Proteomes" id="UP000184225">
    <property type="component" value="Unassembled WGS sequence"/>
</dbReference>
<dbReference type="SUPFAM" id="SSF101898">
    <property type="entry name" value="NHL repeat"/>
    <property type="match status" value="1"/>
</dbReference>
<dbReference type="Pfam" id="PF07494">
    <property type="entry name" value="Reg_prop"/>
    <property type="match status" value="1"/>
</dbReference>
<dbReference type="EMBL" id="FQYY01000003">
    <property type="protein sequence ID" value="SHI64045.1"/>
    <property type="molecule type" value="Genomic_DNA"/>
</dbReference>
<feature type="signal peptide" evidence="2">
    <location>
        <begin position="1"/>
        <end position="19"/>
    </location>
</feature>
<sequence length="765" mass="85085">MKLIYTFLLGFLFSFSISAQDYSSSWEGLYSYYNIIDTYSSNNRVFAAAQNSIFYYNNNSGEIEKISTINGISGEDISAIYYSSTYNLVLIGYETGLINVYDFDTQKDLQIIDITEKETVSPENRKINDFYEVDNKILISTNYGISVYDIEKLEFGDTYFIGSAGSQLEVSQVTVQNNTIYAATNGEGVKYVSLNNPNLIDFSQWLQVPNLTTVTRITVFNDKVICVSDANILYEIEQNSASLLMNLNGNVRDIYADEDTFYILYVTKLEVYNSQLNKTYEFGINNLEFTPSFSSVTSVGDDIFIGDANQGLIHTLSNNAVYEYLSPSGPLRNNVFNMEVIPNELWVVYGDYDVFYNPYPLESYGASHLDNDEWINIPYEDIGAKTLVNIAINPDNVDQVFISSFYDGLVQIEDNEIIEVYNQNNSPIEELINNGTAVANDTRVNGIYFDNSGRLWGNVTRVLHGLFSFTPDDNSFTTVDITSAIPSPDFYSQNLGFSDLIIDNSNNIYFGSYEYGLVGYQSSTGTFSRLAGESGNLPEDYVTTVALDNNNQLWIGTARGLRVLYSPSTMFSSTTAEAQEIIILDDDGVAQELLAGISIADIEVDGNNNKWIATESGVFYISSNGQETIYNFTTANSPLPSNSVVDVEVDNSSGEVYIGTDKGIVVFQGSATSSQETLENVRAYPNPVRPNYSGMVTIDGLIEGANVKITDIEGNLVYEEYSQGGSIQWDTRAFGKYKVASGVYLVLITSADQIETKVTKIMVIR</sequence>
<dbReference type="RefSeq" id="WP_073149021.1">
    <property type="nucleotide sequence ID" value="NZ_FQYY01000003.1"/>
</dbReference>
<feature type="domain" description="PorZ N-terminal beta-propeller" evidence="3">
    <location>
        <begin position="45"/>
        <end position="205"/>
    </location>
</feature>